<keyword evidence="1" id="KW-0732">Signal</keyword>
<keyword evidence="3" id="KW-1185">Reference proteome</keyword>
<organism evidence="2 3">
    <name type="scientific">Acetobacter suratthaniensis</name>
    <dbReference type="NCBI Taxonomy" id="1502841"/>
    <lineage>
        <taxon>Bacteria</taxon>
        <taxon>Pseudomonadati</taxon>
        <taxon>Pseudomonadota</taxon>
        <taxon>Alphaproteobacteria</taxon>
        <taxon>Acetobacterales</taxon>
        <taxon>Acetobacteraceae</taxon>
        <taxon>Acetobacter</taxon>
    </lineage>
</organism>
<sequence length="184" mass="18402">MKRGLTPRLPLVAFAGLMLSTSVASAASEGCQALVQAAATGAAAQMKADDSLIQMPQSVTKFTCLDSFYNGTGMDLVSDGLDPAAIARKVAGKICSQVSAAWSSMQGASECGLTLTGPDTNFDLGLGSGTVCPTVNFGGGGDTLISTGTNGTGTNHWDVGSALQLPNGYTLSDAAKAFGLLGGD</sequence>
<dbReference type="Proteomes" id="UP000664399">
    <property type="component" value="Unassembled WGS sequence"/>
</dbReference>
<feature type="signal peptide" evidence="1">
    <location>
        <begin position="1"/>
        <end position="26"/>
    </location>
</feature>
<evidence type="ECO:0000313" key="2">
    <source>
        <dbReference type="EMBL" id="MBO1329028.1"/>
    </source>
</evidence>
<name>A0ABS3LNU9_9PROT</name>
<reference evidence="2 3" key="1">
    <citation type="submission" date="2021-03" db="EMBL/GenBank/DDBJ databases">
        <title>The complete genome sequence of Acetobacter suratthaniensis TBRC 1719.</title>
        <authorList>
            <person name="Charoenyingcharoen P."/>
            <person name="Yukphan P."/>
        </authorList>
    </citation>
    <scope>NUCLEOTIDE SEQUENCE [LARGE SCALE GENOMIC DNA]</scope>
    <source>
        <strain evidence="2 3">TBRC 1719</strain>
    </source>
</reference>
<proteinExistence type="predicted"/>
<gene>
    <name evidence="2" type="ORF">J2D75_11160</name>
</gene>
<dbReference type="EMBL" id="JAFVMG010000013">
    <property type="protein sequence ID" value="MBO1329028.1"/>
    <property type="molecule type" value="Genomic_DNA"/>
</dbReference>
<evidence type="ECO:0000313" key="3">
    <source>
        <dbReference type="Proteomes" id="UP000664399"/>
    </source>
</evidence>
<evidence type="ECO:0000256" key="1">
    <source>
        <dbReference type="SAM" id="SignalP"/>
    </source>
</evidence>
<feature type="chain" id="PRO_5045520549" evidence="1">
    <location>
        <begin position="27"/>
        <end position="184"/>
    </location>
</feature>
<comment type="caution">
    <text evidence="2">The sequence shown here is derived from an EMBL/GenBank/DDBJ whole genome shotgun (WGS) entry which is preliminary data.</text>
</comment>
<protein>
    <submittedName>
        <fullName evidence="2">Uncharacterized protein</fullName>
    </submittedName>
</protein>
<dbReference type="RefSeq" id="WP_207854905.1">
    <property type="nucleotide sequence ID" value="NZ_JAFVMG010000013.1"/>
</dbReference>
<accession>A0ABS3LNU9</accession>